<accession>A0A067FSQ7</accession>
<gene>
    <name evidence="1" type="ORF">CISIN_1g038645mg</name>
</gene>
<sequence>MYFCCGALYFVTGVLKCCSSCSRQLQLQAISDFKYDDKAPSIIKKRKRKLQLTVRVSLFPVCFGHVMADC</sequence>
<evidence type="ECO:0000313" key="2">
    <source>
        <dbReference type="Proteomes" id="UP000027120"/>
    </source>
</evidence>
<organism evidence="1 2">
    <name type="scientific">Citrus sinensis</name>
    <name type="common">Sweet orange</name>
    <name type="synonym">Citrus aurantium var. sinensis</name>
    <dbReference type="NCBI Taxonomy" id="2711"/>
    <lineage>
        <taxon>Eukaryota</taxon>
        <taxon>Viridiplantae</taxon>
        <taxon>Streptophyta</taxon>
        <taxon>Embryophyta</taxon>
        <taxon>Tracheophyta</taxon>
        <taxon>Spermatophyta</taxon>
        <taxon>Magnoliopsida</taxon>
        <taxon>eudicotyledons</taxon>
        <taxon>Gunneridae</taxon>
        <taxon>Pentapetalae</taxon>
        <taxon>rosids</taxon>
        <taxon>malvids</taxon>
        <taxon>Sapindales</taxon>
        <taxon>Rutaceae</taxon>
        <taxon>Aurantioideae</taxon>
        <taxon>Citrus</taxon>
    </lineage>
</organism>
<keyword evidence="2" id="KW-1185">Reference proteome</keyword>
<name>A0A067FSQ7_CITSI</name>
<evidence type="ECO:0000313" key="1">
    <source>
        <dbReference type="EMBL" id="KDO70434.1"/>
    </source>
</evidence>
<dbReference type="EMBL" id="KK784890">
    <property type="protein sequence ID" value="KDO70434.1"/>
    <property type="molecule type" value="Genomic_DNA"/>
</dbReference>
<reference evidence="1 2" key="1">
    <citation type="submission" date="2014-04" db="EMBL/GenBank/DDBJ databases">
        <authorList>
            <consortium name="International Citrus Genome Consortium"/>
            <person name="Gmitter F."/>
            <person name="Chen C."/>
            <person name="Farmerie W."/>
            <person name="Harkins T."/>
            <person name="Desany B."/>
            <person name="Mohiuddin M."/>
            <person name="Kodira C."/>
            <person name="Borodovsky M."/>
            <person name="Lomsadze A."/>
            <person name="Burns P."/>
            <person name="Jenkins J."/>
            <person name="Prochnik S."/>
            <person name="Shu S."/>
            <person name="Chapman J."/>
            <person name="Pitluck S."/>
            <person name="Schmutz J."/>
            <person name="Rokhsar D."/>
        </authorList>
    </citation>
    <scope>NUCLEOTIDE SEQUENCE</scope>
</reference>
<dbReference type="Proteomes" id="UP000027120">
    <property type="component" value="Unassembled WGS sequence"/>
</dbReference>
<dbReference type="AlphaFoldDB" id="A0A067FSQ7"/>
<protein>
    <submittedName>
        <fullName evidence="1">Uncharacterized protein</fullName>
    </submittedName>
</protein>
<proteinExistence type="predicted"/>